<protein>
    <submittedName>
        <fullName evidence="1">Uncharacterized protein</fullName>
    </submittedName>
</protein>
<accession>A0ACC2RE30</accession>
<gene>
    <name evidence="1" type="ORF">DSO57_1036535</name>
</gene>
<dbReference type="EMBL" id="QTSX02007454">
    <property type="protein sequence ID" value="KAJ9048291.1"/>
    <property type="molecule type" value="Genomic_DNA"/>
</dbReference>
<reference evidence="1" key="1">
    <citation type="submission" date="2022-04" db="EMBL/GenBank/DDBJ databases">
        <title>Genome of the entomopathogenic fungus Entomophthora muscae.</title>
        <authorList>
            <person name="Elya C."/>
            <person name="Lovett B.R."/>
            <person name="Lee E."/>
            <person name="Macias A.M."/>
            <person name="Hajek A.E."/>
            <person name="De Bivort B.L."/>
            <person name="Kasson M.T."/>
            <person name="De Fine Licht H.H."/>
            <person name="Stajich J.E."/>
        </authorList>
    </citation>
    <scope>NUCLEOTIDE SEQUENCE</scope>
    <source>
        <strain evidence="1">Berkeley</strain>
    </source>
</reference>
<evidence type="ECO:0000313" key="2">
    <source>
        <dbReference type="Proteomes" id="UP001165960"/>
    </source>
</evidence>
<dbReference type="Proteomes" id="UP001165960">
    <property type="component" value="Unassembled WGS sequence"/>
</dbReference>
<organism evidence="1 2">
    <name type="scientific">Entomophthora muscae</name>
    <dbReference type="NCBI Taxonomy" id="34485"/>
    <lineage>
        <taxon>Eukaryota</taxon>
        <taxon>Fungi</taxon>
        <taxon>Fungi incertae sedis</taxon>
        <taxon>Zoopagomycota</taxon>
        <taxon>Entomophthoromycotina</taxon>
        <taxon>Entomophthoromycetes</taxon>
        <taxon>Entomophthorales</taxon>
        <taxon>Entomophthoraceae</taxon>
        <taxon>Entomophthora</taxon>
    </lineage>
</organism>
<proteinExistence type="predicted"/>
<comment type="caution">
    <text evidence="1">The sequence shown here is derived from an EMBL/GenBank/DDBJ whole genome shotgun (WGS) entry which is preliminary data.</text>
</comment>
<evidence type="ECO:0000313" key="1">
    <source>
        <dbReference type="EMBL" id="KAJ9048291.1"/>
    </source>
</evidence>
<name>A0ACC2RE30_9FUNG</name>
<sequence>MTSDKSNFTDGPLSLGAHTKNGSISRLINEITAKTHELQQPEKATSKRTLNLTKELYALTKAQELPYRLVSRNIVRSKAHGFGLDNLIVSGFDNDQIGNNLSFAISPSLIDVPNLY</sequence>
<keyword evidence="2" id="KW-1185">Reference proteome</keyword>